<reference evidence="2 3" key="1">
    <citation type="journal article" date="2019" name="Emerg. Microbes Infect.">
        <title>Comprehensive subspecies identification of 175 nontuberculous mycobacteria species based on 7547 genomic profiles.</title>
        <authorList>
            <person name="Matsumoto Y."/>
            <person name="Kinjo T."/>
            <person name="Motooka D."/>
            <person name="Nabeya D."/>
            <person name="Jung N."/>
            <person name="Uechi K."/>
            <person name="Horii T."/>
            <person name="Iida T."/>
            <person name="Fujita J."/>
            <person name="Nakamura S."/>
        </authorList>
    </citation>
    <scope>NUCLEOTIDE SEQUENCE [LARGE SCALE GENOMIC DNA]</scope>
    <source>
        <strain evidence="2 3">JCM 6377</strain>
    </source>
</reference>
<dbReference type="Proteomes" id="UP000465302">
    <property type="component" value="Unassembled WGS sequence"/>
</dbReference>
<protein>
    <recommendedName>
        <fullName evidence="4">Integrase</fullName>
    </recommendedName>
</protein>
<comment type="caution">
    <text evidence="2">The sequence shown here is derived from an EMBL/GenBank/DDBJ whole genome shotgun (WGS) entry which is preliminary data.</text>
</comment>
<organism evidence="2 3">
    <name type="scientific">Mycolicibacterium agri</name>
    <name type="common">Mycobacterium agri</name>
    <dbReference type="NCBI Taxonomy" id="36811"/>
    <lineage>
        <taxon>Bacteria</taxon>
        <taxon>Bacillati</taxon>
        <taxon>Actinomycetota</taxon>
        <taxon>Actinomycetes</taxon>
        <taxon>Mycobacteriales</taxon>
        <taxon>Mycobacteriaceae</taxon>
        <taxon>Mycolicibacterium</taxon>
    </lineage>
</organism>
<dbReference type="GO" id="GO:0003677">
    <property type="term" value="F:DNA binding"/>
    <property type="evidence" value="ECO:0007669"/>
    <property type="project" value="InterPro"/>
</dbReference>
<feature type="region of interest" description="Disordered" evidence="1">
    <location>
        <begin position="15"/>
        <end position="38"/>
    </location>
</feature>
<evidence type="ECO:0008006" key="4">
    <source>
        <dbReference type="Google" id="ProtNLM"/>
    </source>
</evidence>
<accession>A0A7I9W6Q4</accession>
<sequence length="358" mass="40292">MYRCVAERVLMGRHGAMASSAEDPKPAKPAGTARHGADSQRHVLAPFHHDVDEERYRVLTDLAIRGVDPRYVGPALESAKRLWCRLRGFALSTDRISAAHLARYLAFEAERVGTFDYRTALRRANVDRYLMDVAMRRTNRSMRTIRWILYDAGRLVHPREYPEARTLPAPRTKRIAAASAQDIRDWYALAPTLPQWLRRRLMLLLDLCYGAGARPPDFKVLRGTSITSETIDGRELAIVRLRNTAGGTRLVPVTDSDISRRLLDLAHSKGSDYLLPAAKGQVERNATDRIGEQLRARSHGNINAAALRNRWILDLAERVPAALLLQLADVVDVQVLADQRDQLPTYGLHRAIALMTES</sequence>
<proteinExistence type="predicted"/>
<evidence type="ECO:0000256" key="1">
    <source>
        <dbReference type="SAM" id="MobiDB-lite"/>
    </source>
</evidence>
<gene>
    <name evidence="2" type="ORF">MAGR_48040</name>
</gene>
<dbReference type="AlphaFoldDB" id="A0A7I9W6Q4"/>
<dbReference type="InterPro" id="IPR011010">
    <property type="entry name" value="DNA_brk_join_enz"/>
</dbReference>
<evidence type="ECO:0000313" key="2">
    <source>
        <dbReference type="EMBL" id="GFG53363.1"/>
    </source>
</evidence>
<evidence type="ECO:0000313" key="3">
    <source>
        <dbReference type="Proteomes" id="UP000465302"/>
    </source>
</evidence>
<dbReference type="EMBL" id="BLKS01000001">
    <property type="protein sequence ID" value="GFG53363.1"/>
    <property type="molecule type" value="Genomic_DNA"/>
</dbReference>
<name>A0A7I9W6Q4_MYCAG</name>
<dbReference type="SUPFAM" id="SSF56349">
    <property type="entry name" value="DNA breaking-rejoining enzymes"/>
    <property type="match status" value="1"/>
</dbReference>